<keyword evidence="2" id="KW-1185">Reference proteome</keyword>
<name>A0A193SIV8_9PSED</name>
<evidence type="ECO:0000313" key="2">
    <source>
        <dbReference type="Proteomes" id="UP000239025"/>
    </source>
</evidence>
<sequence>MNRIFFQVKVCGEEAHREGFLDGLLYMNPLSFFRRYQEQAEANIGDRHEGTISLLQPGQFTMTLTCDDLPDWEYTIPAEDLAGPSVIQFDGHNPLNVLCLYAVHERGCTFESDEAFERFVEAQMMKPEVDDLGDYAAVVVDTGAFQKRVLDEIHSRGFGAVAGLVDYYDSLTFNGSFDKAQAVLKKRDNYAHQREYRFALDRGNEVEEAFTLPVGSLRDIAIGCRTSEVNDLIRGYLHQMKAQGVFCPERGCKPEPPKFPSWAESQ</sequence>
<dbReference type="EMBL" id="LT963397">
    <property type="protein sequence ID" value="SOS30226.1"/>
    <property type="molecule type" value="Genomic_DNA"/>
</dbReference>
<organism evidence="1 2">
    <name type="scientific">Pseudomonas cerasi</name>
    <dbReference type="NCBI Taxonomy" id="1583341"/>
    <lineage>
        <taxon>Bacteria</taxon>
        <taxon>Pseudomonadati</taxon>
        <taxon>Pseudomonadota</taxon>
        <taxon>Gammaproteobacteria</taxon>
        <taxon>Pseudomonadales</taxon>
        <taxon>Pseudomonadaceae</taxon>
        <taxon>Pseudomonas</taxon>
    </lineage>
</organism>
<dbReference type="AlphaFoldDB" id="A0A193SIV8"/>
<geneLocation type="plasmid" evidence="1 2">
    <name>PP2</name>
</geneLocation>
<dbReference type="Proteomes" id="UP000239025">
    <property type="component" value="Plasmid PP2"/>
</dbReference>
<gene>
    <name evidence="1" type="ORF">PL963_P200103</name>
</gene>
<protein>
    <submittedName>
        <fullName evidence="1">Uncharacterized protein</fullName>
    </submittedName>
</protein>
<dbReference type="RefSeq" id="WP_065348642.1">
    <property type="nucleotide sequence ID" value="NZ_LT222315.1"/>
</dbReference>
<proteinExistence type="predicted"/>
<accession>A0A193SIV8</accession>
<evidence type="ECO:0000313" key="1">
    <source>
        <dbReference type="EMBL" id="SOS30226.1"/>
    </source>
</evidence>
<reference evidence="2" key="1">
    <citation type="submission" date="2017-11" db="EMBL/GenBank/DDBJ databases">
        <authorList>
            <person name="Blom J."/>
        </authorList>
    </citation>
    <scope>NUCLEOTIDE SEQUENCE [LARGE SCALE GENOMIC DNA]</scope>
    <source>
        <plasmid evidence="2">PP2</plasmid>
    </source>
</reference>
<keyword evidence="1" id="KW-0614">Plasmid</keyword>